<dbReference type="GO" id="GO:0005506">
    <property type="term" value="F:iron ion binding"/>
    <property type="evidence" value="ECO:0007669"/>
    <property type="project" value="InterPro"/>
</dbReference>
<dbReference type="EMBL" id="QLTW01000052">
    <property type="protein sequence ID" value="MBT9145137.1"/>
    <property type="molecule type" value="Genomic_DNA"/>
</dbReference>
<name>A0A9E2F1Y3_PSYF1</name>
<dbReference type="InterPro" id="IPR013096">
    <property type="entry name" value="Cupin_2"/>
</dbReference>
<dbReference type="InterPro" id="IPR048574">
    <property type="entry name" value="RUBY_RBDX"/>
</dbReference>
<dbReference type="PROSITE" id="PS50903">
    <property type="entry name" value="RUBREDOXIN_LIKE"/>
    <property type="match status" value="1"/>
</dbReference>
<organism evidence="3 4">
    <name type="scientific">Psychracetigena formicireducens</name>
    <dbReference type="NCBI Taxonomy" id="2986056"/>
    <lineage>
        <taxon>Bacteria</taxon>
        <taxon>Bacillati</taxon>
        <taxon>Candidatus Lithacetigenota</taxon>
        <taxon>Candidatus Psychracetigena</taxon>
    </lineage>
</organism>
<dbReference type="Gene3D" id="2.60.120.10">
    <property type="entry name" value="Jelly Rolls"/>
    <property type="match status" value="1"/>
</dbReference>
<accession>A0A9E2F1Y3</accession>
<dbReference type="Gene3D" id="2.20.28.10">
    <property type="match status" value="1"/>
</dbReference>
<evidence type="ECO:0000259" key="2">
    <source>
        <dbReference type="PROSITE" id="PS50903"/>
    </source>
</evidence>
<sequence length="152" mass="17109">MNQWVCGFCGYQHQGELPPEVCPNCGSNRDKFSLREDNAVTTHIYYGEKLSYGSEVKINPFFGDYESLAPFIYNLPIGKKVFLHKHPTTDELFFVIKGKVKFRVGDRVLVAVEGDIVQGKMDIPHDFENVGDEPAAFLSVKGPKPVDLVKLE</sequence>
<dbReference type="SUPFAM" id="SSF51182">
    <property type="entry name" value="RmlC-like cupins"/>
    <property type="match status" value="1"/>
</dbReference>
<dbReference type="SUPFAM" id="SSF57802">
    <property type="entry name" value="Rubredoxin-like"/>
    <property type="match status" value="1"/>
</dbReference>
<comment type="cofactor">
    <cofactor evidence="1">
        <name>Fe(3+)</name>
        <dbReference type="ChEBI" id="CHEBI:29034"/>
    </cofactor>
</comment>
<dbReference type="InterPro" id="IPR052538">
    <property type="entry name" value="Flavonoid_dioxygenase-like"/>
</dbReference>
<dbReference type="Pfam" id="PF07883">
    <property type="entry name" value="Cupin_2"/>
    <property type="match status" value="1"/>
</dbReference>
<dbReference type="Proteomes" id="UP000811545">
    <property type="component" value="Unassembled WGS sequence"/>
</dbReference>
<dbReference type="InterPro" id="IPR024934">
    <property type="entry name" value="Rubredoxin-like_dom"/>
</dbReference>
<dbReference type="CDD" id="cd02209">
    <property type="entry name" value="cupin_XRE_C"/>
    <property type="match status" value="1"/>
</dbReference>
<dbReference type="PANTHER" id="PTHR43346:SF1">
    <property type="entry name" value="QUERCETIN 2,3-DIOXYGENASE-RELATED"/>
    <property type="match status" value="1"/>
</dbReference>
<protein>
    <recommendedName>
        <fullName evidence="2">Rubredoxin-like domain-containing protein</fullName>
    </recommendedName>
</protein>
<gene>
    <name evidence="3" type="ORF">DDT42_01007</name>
</gene>
<evidence type="ECO:0000313" key="4">
    <source>
        <dbReference type="Proteomes" id="UP000811545"/>
    </source>
</evidence>
<reference evidence="3 4" key="1">
    <citation type="journal article" date="2021" name="bioRxiv">
        <title>Unique metabolic strategies in Hadean analogues reveal hints for primordial physiology.</title>
        <authorList>
            <person name="Nobu M.K."/>
            <person name="Nakai R."/>
            <person name="Tamazawa S."/>
            <person name="Mori H."/>
            <person name="Toyoda A."/>
            <person name="Ijiri A."/>
            <person name="Suzuki S."/>
            <person name="Kurokawa K."/>
            <person name="Kamagata Y."/>
            <person name="Tamaki H."/>
        </authorList>
    </citation>
    <scope>NUCLEOTIDE SEQUENCE [LARGE SCALE GENOMIC DNA]</scope>
    <source>
        <strain evidence="3">BS525</strain>
    </source>
</reference>
<dbReference type="PANTHER" id="PTHR43346">
    <property type="entry name" value="LIGAND BINDING DOMAIN PROTEIN, PUTATIVE (AFU_ORTHOLOGUE AFUA_6G14370)-RELATED"/>
    <property type="match status" value="1"/>
</dbReference>
<dbReference type="InterPro" id="IPR011051">
    <property type="entry name" value="RmlC_Cupin_sf"/>
</dbReference>
<evidence type="ECO:0000313" key="3">
    <source>
        <dbReference type="EMBL" id="MBT9145137.1"/>
    </source>
</evidence>
<dbReference type="Pfam" id="PF21349">
    <property type="entry name" value="RUBY_RBDX"/>
    <property type="match status" value="1"/>
</dbReference>
<feature type="domain" description="Rubredoxin-like" evidence="2">
    <location>
        <begin position="1"/>
        <end position="35"/>
    </location>
</feature>
<comment type="caution">
    <text evidence="3">The sequence shown here is derived from an EMBL/GenBank/DDBJ whole genome shotgun (WGS) entry which is preliminary data.</text>
</comment>
<dbReference type="AlphaFoldDB" id="A0A9E2F1Y3"/>
<dbReference type="InterPro" id="IPR014710">
    <property type="entry name" value="RmlC-like_jellyroll"/>
</dbReference>
<proteinExistence type="predicted"/>
<evidence type="ECO:0000256" key="1">
    <source>
        <dbReference type="ARBA" id="ARBA00001965"/>
    </source>
</evidence>